<dbReference type="RefSeq" id="WP_048448497.1">
    <property type="nucleotide sequence ID" value="NZ_LABY01000364.1"/>
</dbReference>
<organism evidence="2 3">
    <name type="scientific">Methylobacterium variabile</name>
    <dbReference type="NCBI Taxonomy" id="298794"/>
    <lineage>
        <taxon>Bacteria</taxon>
        <taxon>Pseudomonadati</taxon>
        <taxon>Pseudomonadota</taxon>
        <taxon>Alphaproteobacteria</taxon>
        <taxon>Hyphomicrobiales</taxon>
        <taxon>Methylobacteriaceae</taxon>
        <taxon>Methylobacterium</taxon>
    </lineage>
</organism>
<dbReference type="OrthoDB" id="6626154at2"/>
<protein>
    <recommendedName>
        <fullName evidence="1">Helicase/UvrB N-terminal domain-containing protein</fullName>
    </recommendedName>
</protein>
<dbReference type="GO" id="GO:0005524">
    <property type="term" value="F:ATP binding"/>
    <property type="evidence" value="ECO:0007669"/>
    <property type="project" value="InterPro"/>
</dbReference>
<accession>A0A0J6UNI1</accession>
<gene>
    <name evidence="2" type="ORF">VQ02_33035</name>
</gene>
<dbReference type="InterPro" id="IPR006935">
    <property type="entry name" value="Helicase/UvrB_N"/>
</dbReference>
<dbReference type="SUPFAM" id="SSF52540">
    <property type="entry name" value="P-loop containing nucleoside triphosphate hydrolases"/>
    <property type="match status" value="1"/>
</dbReference>
<dbReference type="AlphaFoldDB" id="A0A0J6UNI1"/>
<dbReference type="GO" id="GO:0016787">
    <property type="term" value="F:hydrolase activity"/>
    <property type="evidence" value="ECO:0007669"/>
    <property type="project" value="InterPro"/>
</dbReference>
<evidence type="ECO:0000259" key="1">
    <source>
        <dbReference type="Pfam" id="PF04851"/>
    </source>
</evidence>
<dbReference type="Proteomes" id="UP000035955">
    <property type="component" value="Unassembled WGS sequence"/>
</dbReference>
<feature type="domain" description="Helicase/UvrB N-terminal" evidence="1">
    <location>
        <begin position="5"/>
        <end position="116"/>
    </location>
</feature>
<name>A0A0J6UNI1_9HYPH</name>
<dbReference type="InterPro" id="IPR027417">
    <property type="entry name" value="P-loop_NTPase"/>
</dbReference>
<proteinExistence type="predicted"/>
<dbReference type="Pfam" id="PF04851">
    <property type="entry name" value="ResIII"/>
    <property type="match status" value="1"/>
</dbReference>
<comment type="caution">
    <text evidence="2">The sequence shown here is derived from an EMBL/GenBank/DDBJ whole genome shotgun (WGS) entry which is preliminary data.</text>
</comment>
<evidence type="ECO:0000313" key="2">
    <source>
        <dbReference type="EMBL" id="KMO27601.1"/>
    </source>
</evidence>
<keyword evidence="3" id="KW-1185">Reference proteome</keyword>
<dbReference type="GO" id="GO:0003677">
    <property type="term" value="F:DNA binding"/>
    <property type="evidence" value="ECO:0007669"/>
    <property type="project" value="InterPro"/>
</dbReference>
<reference evidence="2 3" key="1">
    <citation type="submission" date="2015-03" db="EMBL/GenBank/DDBJ databases">
        <title>Genome sequencing of Methylobacterium variabile DSM 16961.</title>
        <authorList>
            <person name="Chaudhry V."/>
            <person name="Patil P.B."/>
        </authorList>
    </citation>
    <scope>NUCLEOTIDE SEQUENCE [LARGE SCALE GENOMIC DNA]</scope>
    <source>
        <strain evidence="2 3">DSM 16961</strain>
    </source>
</reference>
<dbReference type="PATRIC" id="fig|298794.3.peg.5277"/>
<sequence>MDIYYFDGLAGAGKTRAYSRYADRLARYGHKVLFVQPTKLLIDKTIEHELTPLDPSYAVRAIHGDAVQDQSVIAALVEHFKAAERGDGEILFITHAAFARVPYIENRADWILLMDEVPQVDVFEEWRLPDTHALITDHFSLIPGGAAYGTLAMNKPPVDDEEAA</sequence>
<evidence type="ECO:0000313" key="3">
    <source>
        <dbReference type="Proteomes" id="UP000035955"/>
    </source>
</evidence>
<dbReference type="EMBL" id="LABY01000364">
    <property type="protein sequence ID" value="KMO27601.1"/>
    <property type="molecule type" value="Genomic_DNA"/>
</dbReference>